<keyword evidence="5" id="KW-0449">Lipoprotein</keyword>
<evidence type="ECO:0000259" key="7">
    <source>
        <dbReference type="PROSITE" id="PS51677"/>
    </source>
</evidence>
<dbReference type="Proteomes" id="UP000027265">
    <property type="component" value="Unassembled WGS sequence"/>
</dbReference>
<keyword evidence="4" id="KW-0472">Membrane</keyword>
<evidence type="ECO:0000256" key="6">
    <source>
        <dbReference type="ARBA" id="ARBA00023316"/>
    </source>
</evidence>
<keyword evidence="3" id="KW-0336">GPI-anchor</keyword>
<protein>
    <submittedName>
        <fullName evidence="8">Carbohydrate esterase family 4 protein</fullName>
    </submittedName>
</protein>
<dbReference type="HOGENOM" id="CLU_029940_0_0_1"/>
<gene>
    <name evidence="8" type="ORF">JAAARDRAFT_34795</name>
</gene>
<evidence type="ECO:0000256" key="2">
    <source>
        <dbReference type="ARBA" id="ARBA00022475"/>
    </source>
</evidence>
<evidence type="ECO:0000313" key="8">
    <source>
        <dbReference type="EMBL" id="KDQ57990.1"/>
    </source>
</evidence>
<dbReference type="STRING" id="933084.A0A067PVV4"/>
<keyword evidence="2" id="KW-1003">Cell membrane</keyword>
<organism evidence="8 9">
    <name type="scientific">Jaapia argillacea MUCL 33604</name>
    <dbReference type="NCBI Taxonomy" id="933084"/>
    <lineage>
        <taxon>Eukaryota</taxon>
        <taxon>Fungi</taxon>
        <taxon>Dikarya</taxon>
        <taxon>Basidiomycota</taxon>
        <taxon>Agaricomycotina</taxon>
        <taxon>Agaricomycetes</taxon>
        <taxon>Agaricomycetidae</taxon>
        <taxon>Jaapiales</taxon>
        <taxon>Jaapiaceae</taxon>
        <taxon>Jaapia</taxon>
    </lineage>
</organism>
<dbReference type="SUPFAM" id="SSF88713">
    <property type="entry name" value="Glycoside hydrolase/deacetylase"/>
    <property type="match status" value="1"/>
</dbReference>
<keyword evidence="9" id="KW-1185">Reference proteome</keyword>
<feature type="domain" description="NodB homology" evidence="7">
    <location>
        <begin position="78"/>
        <end position="305"/>
    </location>
</feature>
<dbReference type="Pfam" id="PF01522">
    <property type="entry name" value="Polysacc_deac_1"/>
    <property type="match status" value="1"/>
</dbReference>
<dbReference type="EMBL" id="KL197718">
    <property type="protein sequence ID" value="KDQ57990.1"/>
    <property type="molecule type" value="Genomic_DNA"/>
</dbReference>
<dbReference type="PANTHER" id="PTHR43123:SF1">
    <property type="entry name" value="POLYSACCHARIDE DEACETYLASE-RELATED"/>
    <property type="match status" value="1"/>
</dbReference>
<dbReference type="PROSITE" id="PS51677">
    <property type="entry name" value="NODB"/>
    <property type="match status" value="1"/>
</dbReference>
<comment type="subcellular location">
    <subcellularLocation>
        <location evidence="1">Cell membrane</location>
        <topology evidence="1">Lipid-anchor</topology>
        <topology evidence="1">GPI-anchor</topology>
    </subcellularLocation>
</comment>
<evidence type="ECO:0000313" key="9">
    <source>
        <dbReference type="Proteomes" id="UP000027265"/>
    </source>
</evidence>
<reference evidence="9" key="1">
    <citation type="journal article" date="2014" name="Proc. Natl. Acad. Sci. U.S.A.">
        <title>Extensive sampling of basidiomycete genomes demonstrates inadequacy of the white-rot/brown-rot paradigm for wood decay fungi.</title>
        <authorList>
            <person name="Riley R."/>
            <person name="Salamov A.A."/>
            <person name="Brown D.W."/>
            <person name="Nagy L.G."/>
            <person name="Floudas D."/>
            <person name="Held B.W."/>
            <person name="Levasseur A."/>
            <person name="Lombard V."/>
            <person name="Morin E."/>
            <person name="Otillar R."/>
            <person name="Lindquist E.A."/>
            <person name="Sun H."/>
            <person name="LaButti K.M."/>
            <person name="Schmutz J."/>
            <person name="Jabbour D."/>
            <person name="Luo H."/>
            <person name="Baker S.E."/>
            <person name="Pisabarro A.G."/>
            <person name="Walton J.D."/>
            <person name="Blanchette R.A."/>
            <person name="Henrissat B."/>
            <person name="Martin F."/>
            <person name="Cullen D."/>
            <person name="Hibbett D.S."/>
            <person name="Grigoriev I.V."/>
        </authorList>
    </citation>
    <scope>NUCLEOTIDE SEQUENCE [LARGE SCALE GENOMIC DNA]</scope>
    <source>
        <strain evidence="9">MUCL 33604</strain>
    </source>
</reference>
<evidence type="ECO:0000256" key="3">
    <source>
        <dbReference type="ARBA" id="ARBA00022622"/>
    </source>
</evidence>
<dbReference type="InterPro" id="IPR011330">
    <property type="entry name" value="Glyco_hydro/deAcase_b/a-brl"/>
</dbReference>
<keyword evidence="3" id="KW-0325">Glycoprotein</keyword>
<dbReference type="Gene3D" id="3.20.20.370">
    <property type="entry name" value="Glycoside hydrolase/deacetylase"/>
    <property type="match status" value="1"/>
</dbReference>
<dbReference type="AlphaFoldDB" id="A0A067PVV4"/>
<accession>A0A067PVV4</accession>
<proteinExistence type="predicted"/>
<name>A0A067PVV4_9AGAM</name>
<dbReference type="GO" id="GO:0016810">
    <property type="term" value="F:hydrolase activity, acting on carbon-nitrogen (but not peptide) bonds"/>
    <property type="evidence" value="ECO:0007669"/>
    <property type="project" value="InterPro"/>
</dbReference>
<dbReference type="GO" id="GO:0098552">
    <property type="term" value="C:side of membrane"/>
    <property type="evidence" value="ECO:0007669"/>
    <property type="project" value="UniProtKB-KW"/>
</dbReference>
<dbReference type="InterPro" id="IPR002509">
    <property type="entry name" value="NODB_dom"/>
</dbReference>
<evidence type="ECO:0000256" key="4">
    <source>
        <dbReference type="ARBA" id="ARBA00023136"/>
    </source>
</evidence>
<dbReference type="OrthoDB" id="9970124at2759"/>
<sequence>MSTAEEFNSTDNPLRDFVGYGRNPPNAEWPNGARIAVSFVLNYEEGGEYGPLNGDNRTEANLNERFGAVPIRGGRRDVPMESQFEYGSRAGVWRIMNLFDKHNMKITIYAVGRALEVNPPAGPEFEMHGHELAMHGYRWIEYGEFEGDEEAEKALIRKGIEAVQKSSPSGRPPTGWYIGRPSSKTRALIAQVHKEMDLPLLWQSDSYSDDLPYWIPYPGGRKSEGLLMIPYSYDNNDFKFSTPPGWTSAKGFEEHLINAFDTLYEEGGKMMSIGLHCRVIGKPGRFPALKNFVEYISKKQGVWIATRTEIAKHWIDKFPYKPEEVKYALPFAEPW</sequence>
<evidence type="ECO:0000256" key="5">
    <source>
        <dbReference type="ARBA" id="ARBA00023288"/>
    </source>
</evidence>
<evidence type="ECO:0000256" key="1">
    <source>
        <dbReference type="ARBA" id="ARBA00004609"/>
    </source>
</evidence>
<dbReference type="GO" id="GO:0005975">
    <property type="term" value="P:carbohydrate metabolic process"/>
    <property type="evidence" value="ECO:0007669"/>
    <property type="project" value="InterPro"/>
</dbReference>
<dbReference type="GO" id="GO:0071555">
    <property type="term" value="P:cell wall organization"/>
    <property type="evidence" value="ECO:0007669"/>
    <property type="project" value="UniProtKB-KW"/>
</dbReference>
<dbReference type="GO" id="GO:0005886">
    <property type="term" value="C:plasma membrane"/>
    <property type="evidence" value="ECO:0007669"/>
    <property type="project" value="UniProtKB-SubCell"/>
</dbReference>
<dbReference type="InParanoid" id="A0A067PVV4"/>
<dbReference type="PANTHER" id="PTHR43123">
    <property type="entry name" value="POLYSACCHARIDE DEACETYLASE-RELATED"/>
    <property type="match status" value="1"/>
</dbReference>
<keyword evidence="6" id="KW-0961">Cell wall biogenesis/degradation</keyword>